<evidence type="ECO:0000313" key="2">
    <source>
        <dbReference type="Proteomes" id="UP000253816"/>
    </source>
</evidence>
<protein>
    <submittedName>
        <fullName evidence="1">Uncharacterized protein</fullName>
    </submittedName>
</protein>
<keyword evidence="2" id="KW-1185">Reference proteome</keyword>
<proteinExistence type="predicted"/>
<sequence>MDGRCYFLGIAVQGEGGKSLGWRSSWAAWSEKITMAVFVHCRFIRALCRLLCFFSLCVCALSLWGPSRFFGGPEDLWKEDQAESENGLPSREVSLSVLPSLGLGQAGSGWVEVPDLRGQFSFVSLDSRPDLPQEKTDEFYIYLTKSKKVIKAFMDVDYSFLMQGSALLPAKEFGPDTIKVRFTREKGEIWVRFSFMSQNNAFAELEKDDLFFPLSLVRVQDKEASGFDVQYLSSIGFQWAGKDTLLEQSTGAVQQYIGLFRGKGVPEKSLHLEVGDCLFKEEEEWVVAPPGERTRGRIIFQLEEVTDSRLLFSVWDLQGRVKRGLYLPRVQEGLDLAVVRELRLSAVRSAEHVILQLKQQRLSVHLGDYLVIQYLSPDRSSFRVVQQDELGELGHYVWIKWIGRIEGKWQVEVHVYSELRSKFVSCLISENSFSYKNVGHDPKQSVSRAYYLEGENLRFAAFRDA</sequence>
<dbReference type="AlphaFoldDB" id="A0A369KE35"/>
<gene>
    <name evidence="1" type="ORF">HAT2_00731</name>
</gene>
<name>A0A369KE35_9BACT</name>
<dbReference type="Proteomes" id="UP000253816">
    <property type="component" value="Unassembled WGS sequence"/>
</dbReference>
<dbReference type="EMBL" id="QQBG01000028">
    <property type="protein sequence ID" value="RDB31167.1"/>
    <property type="molecule type" value="Genomic_DNA"/>
</dbReference>
<comment type="caution">
    <text evidence="1">The sequence shown here is derived from an EMBL/GenBank/DDBJ whole genome shotgun (WGS) entry which is preliminary data.</text>
</comment>
<evidence type="ECO:0000313" key="1">
    <source>
        <dbReference type="EMBL" id="RDB31167.1"/>
    </source>
</evidence>
<reference evidence="1 2" key="1">
    <citation type="submission" date="2018-07" db="EMBL/GenBank/DDBJ databases">
        <title>Comparative genomics of the Candidatus Parilichlamydiaceae reveals evidence of convergent evolution and genome reduction in the phylum Chlamydiae.</title>
        <authorList>
            <person name="Taylor-Brown A."/>
            <person name="Polkinghorne A."/>
        </authorList>
    </citation>
    <scope>NUCLEOTIDE SEQUENCE [LARGE SCALE GENOMIC DNA]</scope>
    <source>
        <strain evidence="1 2">Hat2</strain>
    </source>
</reference>
<accession>A0A369KE35</accession>
<organism evidence="1 2">
    <name type="scientific">Candidatus Similichlamydia laticola</name>
    <dbReference type="NCBI Taxonomy" id="2170265"/>
    <lineage>
        <taxon>Bacteria</taxon>
        <taxon>Pseudomonadati</taxon>
        <taxon>Chlamydiota</taxon>
        <taxon>Chlamydiia</taxon>
        <taxon>Parachlamydiales</taxon>
        <taxon>Candidatus Parilichlamydiaceae</taxon>
        <taxon>Candidatus Similichlamydia</taxon>
    </lineage>
</organism>